<proteinExistence type="predicted"/>
<dbReference type="AlphaFoldDB" id="A0A0D8FTN8"/>
<reference evidence="1 2" key="1">
    <citation type="submission" date="2015-01" db="EMBL/GenBank/DDBJ databases">
        <title>Draft genome of the acidophilic iron oxidizer Ferrimicrobium acidiphilum strain T23.</title>
        <authorList>
            <person name="Poehlein A."/>
            <person name="Eisen S."/>
            <person name="Schloemann M."/>
            <person name="Johnson B.D."/>
            <person name="Daniel R."/>
            <person name="Muehling M."/>
        </authorList>
    </citation>
    <scope>NUCLEOTIDE SEQUENCE [LARGE SCALE GENOMIC DNA]</scope>
    <source>
        <strain evidence="1 2">T23</strain>
    </source>
</reference>
<dbReference type="Proteomes" id="UP000032336">
    <property type="component" value="Unassembled WGS sequence"/>
</dbReference>
<comment type="caution">
    <text evidence="1">The sequence shown here is derived from an EMBL/GenBank/DDBJ whole genome shotgun (WGS) entry which is preliminary data.</text>
</comment>
<keyword evidence="2" id="KW-1185">Reference proteome</keyword>
<name>A0A0D8FTN8_9ACTN</name>
<evidence type="ECO:0000313" key="2">
    <source>
        <dbReference type="Proteomes" id="UP000032336"/>
    </source>
</evidence>
<gene>
    <name evidence="1" type="ORF">FEAC_26450</name>
</gene>
<sequence>MPNAVAKITCAVLTTVTLATNQWFLEIEAGDFSDFVIVVPRK</sequence>
<evidence type="ECO:0000313" key="1">
    <source>
        <dbReference type="EMBL" id="KJE75622.1"/>
    </source>
</evidence>
<accession>A0A0D8FTN8</accession>
<protein>
    <submittedName>
        <fullName evidence="1">Uncharacterized protein</fullName>
    </submittedName>
</protein>
<organism evidence="1 2">
    <name type="scientific">Ferrimicrobium acidiphilum DSM 19497</name>
    <dbReference type="NCBI Taxonomy" id="1121877"/>
    <lineage>
        <taxon>Bacteria</taxon>
        <taxon>Bacillati</taxon>
        <taxon>Actinomycetota</taxon>
        <taxon>Acidimicrobiia</taxon>
        <taxon>Acidimicrobiales</taxon>
        <taxon>Acidimicrobiaceae</taxon>
        <taxon>Ferrimicrobium</taxon>
    </lineage>
</organism>
<dbReference type="EMBL" id="JXUW01000034">
    <property type="protein sequence ID" value="KJE75622.1"/>
    <property type="molecule type" value="Genomic_DNA"/>
</dbReference>